<keyword evidence="2" id="KW-0472">Membrane</keyword>
<keyword evidence="2" id="KW-0812">Transmembrane</keyword>
<proteinExistence type="predicted"/>
<feature type="region of interest" description="Disordered" evidence="1">
    <location>
        <begin position="169"/>
        <end position="201"/>
    </location>
</feature>
<gene>
    <name evidence="3" type="ORF">HDC12483</name>
</gene>
<sequence length="242" mass="26885">MWVMAMQWLKGLQNGEEDTEFRTIYCIVAGARVVKVNLNINSRSWERLVGIRIKLLPNELYGNCCRVAKNAESWMLNGRMLNAESTDGFLSAALHLHLKCFRQLSCQFPVPSFQFSVCSFQLPVAQLLNFGRSFGTLLIVGRSGSSVYLFGFASVLAIPFACSIGLKKRRRDPRPHPDPLPPPPPSLPPAPISQSSCGDRRKVWRGHAATLTLPEINYFKPSSPSATPTDTGTQQPPLSERN</sequence>
<feature type="compositionally biased region" description="Polar residues" evidence="1">
    <location>
        <begin position="220"/>
        <end position="242"/>
    </location>
</feature>
<evidence type="ECO:0000313" key="3">
    <source>
        <dbReference type="EMBL" id="DAA03902.1"/>
    </source>
</evidence>
<evidence type="ECO:0000256" key="2">
    <source>
        <dbReference type="SAM" id="Phobius"/>
    </source>
</evidence>
<reference evidence="3" key="1">
    <citation type="journal article" date="2003" name="Genome Biol.">
        <title>An integrated gene annotation and transcriptional profiling approach towards the full gene content of the Drosophila genome.</title>
        <authorList>
            <person name="Hild M."/>
            <person name="Beckmann B."/>
            <person name="Haas S.A."/>
            <person name="Koch B."/>
            <person name="Solovyev V."/>
            <person name="Busold C."/>
            <person name="Fellenberg K."/>
            <person name="Boutros M."/>
            <person name="Vingron M."/>
            <person name="Sauer F."/>
            <person name="Hoheisel J.D."/>
            <person name="Paro R."/>
        </authorList>
    </citation>
    <scope>NUCLEOTIDE SEQUENCE</scope>
</reference>
<organism evidence="3">
    <name type="scientific">Drosophila melanogaster</name>
    <name type="common">Fruit fly</name>
    <dbReference type="NCBI Taxonomy" id="7227"/>
    <lineage>
        <taxon>Eukaryota</taxon>
        <taxon>Metazoa</taxon>
        <taxon>Ecdysozoa</taxon>
        <taxon>Arthropoda</taxon>
        <taxon>Hexapoda</taxon>
        <taxon>Insecta</taxon>
        <taxon>Pterygota</taxon>
        <taxon>Neoptera</taxon>
        <taxon>Endopterygota</taxon>
        <taxon>Diptera</taxon>
        <taxon>Brachycera</taxon>
        <taxon>Muscomorpha</taxon>
        <taxon>Ephydroidea</taxon>
        <taxon>Drosophilidae</taxon>
        <taxon>Drosophila</taxon>
        <taxon>Sophophora</taxon>
    </lineage>
</organism>
<accession>Q6IKH0</accession>
<feature type="transmembrane region" description="Helical" evidence="2">
    <location>
        <begin position="147"/>
        <end position="166"/>
    </location>
</feature>
<evidence type="ECO:0000256" key="1">
    <source>
        <dbReference type="SAM" id="MobiDB-lite"/>
    </source>
</evidence>
<dbReference type="AlphaFoldDB" id="Q6IKH0"/>
<protein>
    <submittedName>
        <fullName evidence="3">HDC12483</fullName>
    </submittedName>
</protein>
<name>Q6IKH0_DROME</name>
<dbReference type="EMBL" id="BK002396">
    <property type="protein sequence ID" value="DAA03902.1"/>
    <property type="molecule type" value="Genomic_DNA"/>
</dbReference>
<keyword evidence="2" id="KW-1133">Transmembrane helix</keyword>
<feature type="region of interest" description="Disordered" evidence="1">
    <location>
        <begin position="217"/>
        <end position="242"/>
    </location>
</feature>
<feature type="compositionally biased region" description="Pro residues" evidence="1">
    <location>
        <begin position="178"/>
        <end position="191"/>
    </location>
</feature>